<evidence type="ECO:0000313" key="1">
    <source>
        <dbReference type="EMBL" id="MIE72307.1"/>
    </source>
</evidence>
<proteinExistence type="predicted"/>
<sequence>MTRDTTRKVNAAIGYYPIHDTDRPGVQQTARKRLKASLQLIADDCCDENNEGDFEEIALLIKYLDNGKKLKPLPL</sequence>
<dbReference type="AlphaFoldDB" id="A0A6C8Y1K7"/>
<reference evidence="1" key="1">
    <citation type="submission" date="2018-08" db="EMBL/GenBank/DDBJ databases">
        <authorList>
            <consortium name="GenomeTrakr network: Whole genome sequencing for foodborne pathogen traceback"/>
        </authorList>
    </citation>
    <scope>NUCLEOTIDE SEQUENCE [LARGE SCALE GENOMIC DNA]</scope>
    <source>
        <strain evidence="1">FMA0132</strain>
    </source>
</reference>
<accession>A0A6C8Y1K7</accession>
<name>A0A6C8Y1K7_SALDZ</name>
<dbReference type="EMBL" id="RSHK01000032">
    <property type="protein sequence ID" value="MIE72307.1"/>
    <property type="molecule type" value="Genomic_DNA"/>
</dbReference>
<protein>
    <submittedName>
        <fullName evidence="1">Uncharacterized protein</fullName>
    </submittedName>
</protein>
<comment type="caution">
    <text evidence="1">The sequence shown here is derived from an EMBL/GenBank/DDBJ whole genome shotgun (WGS) entry which is preliminary data.</text>
</comment>
<organism evidence="1">
    <name type="scientific">Salmonella diarizonae</name>
    <dbReference type="NCBI Taxonomy" id="59204"/>
    <lineage>
        <taxon>Bacteria</taxon>
        <taxon>Pseudomonadati</taxon>
        <taxon>Pseudomonadota</taxon>
        <taxon>Gammaproteobacteria</taxon>
        <taxon>Enterobacterales</taxon>
        <taxon>Enterobacteriaceae</taxon>
        <taxon>Salmonella</taxon>
    </lineage>
</organism>
<gene>
    <name evidence="1" type="ORF">EL06_23585</name>
</gene>
<dbReference type="Proteomes" id="UP000885362">
    <property type="component" value="Unassembled WGS sequence"/>
</dbReference>